<dbReference type="PANTHER" id="PTHR10314">
    <property type="entry name" value="CYSTATHIONINE BETA-SYNTHASE"/>
    <property type="match status" value="1"/>
</dbReference>
<keyword evidence="6 11" id="KW-0808">Transferase</keyword>
<evidence type="ECO:0000256" key="2">
    <source>
        <dbReference type="ARBA" id="ARBA00004962"/>
    </source>
</evidence>
<keyword evidence="7" id="KW-0663">Pyridoxal phosphate</keyword>
<dbReference type="AlphaFoldDB" id="A0A8E7AWJ6"/>
<evidence type="ECO:0000256" key="5">
    <source>
        <dbReference type="ARBA" id="ARBA00022605"/>
    </source>
</evidence>
<evidence type="ECO:0000256" key="8">
    <source>
        <dbReference type="ARBA" id="ARBA00023192"/>
    </source>
</evidence>
<evidence type="ECO:0000313" key="12">
    <source>
        <dbReference type="Proteomes" id="UP000680656"/>
    </source>
</evidence>
<evidence type="ECO:0000256" key="1">
    <source>
        <dbReference type="ARBA" id="ARBA00001933"/>
    </source>
</evidence>
<comment type="catalytic activity">
    <reaction evidence="9">
        <text>O-acetyl-L-serine + hydrogen sulfide = L-cysteine + acetate</text>
        <dbReference type="Rhea" id="RHEA:14829"/>
        <dbReference type="ChEBI" id="CHEBI:29919"/>
        <dbReference type="ChEBI" id="CHEBI:30089"/>
        <dbReference type="ChEBI" id="CHEBI:35235"/>
        <dbReference type="ChEBI" id="CHEBI:58340"/>
        <dbReference type="EC" id="2.5.1.47"/>
    </reaction>
</comment>
<proteinExistence type="inferred from homology"/>
<dbReference type="GO" id="GO:0005737">
    <property type="term" value="C:cytoplasm"/>
    <property type="evidence" value="ECO:0007669"/>
    <property type="project" value="UniProtKB-ARBA"/>
</dbReference>
<dbReference type="RefSeq" id="WP_214419479.1">
    <property type="nucleotide sequence ID" value="NZ_CP075546.1"/>
</dbReference>
<accession>A0A8E7AWJ6</accession>
<dbReference type="GeneID" id="65098583"/>
<keyword evidence="12" id="KW-1185">Reference proteome</keyword>
<keyword evidence="5" id="KW-0028">Amino-acid biosynthesis</keyword>
<dbReference type="NCBIfam" id="TIGR01139">
    <property type="entry name" value="cysK"/>
    <property type="match status" value="1"/>
</dbReference>
<keyword evidence="8" id="KW-0198">Cysteine biosynthesis</keyword>
<dbReference type="CDD" id="cd01561">
    <property type="entry name" value="CBS_like"/>
    <property type="match status" value="1"/>
</dbReference>
<reference evidence="11 12" key="1">
    <citation type="submission" date="2021-05" db="EMBL/GenBank/DDBJ databases">
        <title>A novel Methanospirillum isolate from a pyrite-forming mixed culture.</title>
        <authorList>
            <person name="Bunk B."/>
            <person name="Sproer C."/>
            <person name="Spring S."/>
            <person name="Pester M."/>
        </authorList>
    </citation>
    <scope>NUCLEOTIDE SEQUENCE [LARGE SCALE GENOMIC DNA]</scope>
    <source>
        <strain evidence="11 12">J.3.6.1-F.2.7.3</strain>
    </source>
</reference>
<gene>
    <name evidence="11" type="primary">cysK</name>
    <name evidence="11" type="ORF">KHC33_15325</name>
</gene>
<dbReference type="EMBL" id="CP075546">
    <property type="protein sequence ID" value="QVV88670.1"/>
    <property type="molecule type" value="Genomic_DNA"/>
</dbReference>
<dbReference type="SUPFAM" id="SSF53686">
    <property type="entry name" value="Tryptophan synthase beta subunit-like PLP-dependent enzymes"/>
    <property type="match status" value="1"/>
</dbReference>
<dbReference type="GO" id="GO:0006535">
    <property type="term" value="P:cysteine biosynthetic process from serine"/>
    <property type="evidence" value="ECO:0007669"/>
    <property type="project" value="InterPro"/>
</dbReference>
<comment type="pathway">
    <text evidence="2">Amino-acid biosynthesis; L-cysteine biosynthesis; L-cysteine from L-serine: step 2/2.</text>
</comment>
<dbReference type="InterPro" id="IPR001926">
    <property type="entry name" value="TrpB-like_PALP"/>
</dbReference>
<comment type="cofactor">
    <cofactor evidence="1">
        <name>pyridoxal 5'-phosphate</name>
        <dbReference type="ChEBI" id="CHEBI:597326"/>
    </cofactor>
</comment>
<evidence type="ECO:0000256" key="7">
    <source>
        <dbReference type="ARBA" id="ARBA00022898"/>
    </source>
</evidence>
<name>A0A8E7AWJ6_9EURY</name>
<dbReference type="FunFam" id="3.40.50.1100:FF:000067">
    <property type="entry name" value="Cysteine synthase"/>
    <property type="match status" value="1"/>
</dbReference>
<evidence type="ECO:0000256" key="4">
    <source>
        <dbReference type="ARBA" id="ARBA00012681"/>
    </source>
</evidence>
<evidence type="ECO:0000256" key="3">
    <source>
        <dbReference type="ARBA" id="ARBA00007103"/>
    </source>
</evidence>
<dbReference type="InterPro" id="IPR005859">
    <property type="entry name" value="CysK"/>
</dbReference>
<dbReference type="NCBIfam" id="TIGR01136">
    <property type="entry name" value="cysKM"/>
    <property type="match status" value="1"/>
</dbReference>
<evidence type="ECO:0000256" key="9">
    <source>
        <dbReference type="ARBA" id="ARBA00047931"/>
    </source>
</evidence>
<dbReference type="FunFam" id="3.40.50.1100:FF:000002">
    <property type="entry name" value="Cysteine synthase"/>
    <property type="match status" value="1"/>
</dbReference>
<feature type="domain" description="Tryptophan synthase beta chain-like PALP" evidence="10">
    <location>
        <begin position="8"/>
        <end position="301"/>
    </location>
</feature>
<comment type="similarity">
    <text evidence="3">Belongs to the cysteine synthase/cystathionine beta-synthase family.</text>
</comment>
<dbReference type="GO" id="GO:0004124">
    <property type="term" value="F:cysteine synthase activity"/>
    <property type="evidence" value="ECO:0007669"/>
    <property type="project" value="UniProtKB-EC"/>
</dbReference>
<dbReference type="KEGG" id="mrtj:KHC33_15325"/>
<evidence type="ECO:0000256" key="6">
    <source>
        <dbReference type="ARBA" id="ARBA00022679"/>
    </source>
</evidence>
<dbReference type="Proteomes" id="UP000680656">
    <property type="component" value="Chromosome"/>
</dbReference>
<dbReference type="Pfam" id="PF00291">
    <property type="entry name" value="PALP"/>
    <property type="match status" value="1"/>
</dbReference>
<dbReference type="InterPro" id="IPR005856">
    <property type="entry name" value="Cys_synth"/>
</dbReference>
<dbReference type="EC" id="2.5.1.47" evidence="4"/>
<sequence>MARIYSDITKTIGNTPLIRLNRIPKVLETLPNPPTILVKQESRNPLGSVKCRIGVALIEDAELKGLIKEGTTIIEPTSGNTGIALAYVCAAKGYKLVLTMPESFSVERRKLLVALGAELILTPASEGIPGAVKRAEEIHREHPDSYLIPQQFKNEANPKIHMRTTAEEIWNDTDGAVDFVVAGAGTGGTITGIATVIKERKPSFKAIVVEAAESPVISGGNPGPHKIQGISPGFIPENLHVNLLDEIIPITSEEAYEMARRLAKEEGILAGPSSGAALAASLKVAARSENAGKMIVTILPDTGERYLSTELFPYSG</sequence>
<dbReference type="InterPro" id="IPR050214">
    <property type="entry name" value="Cys_Synth/Cystath_Beta-Synth"/>
</dbReference>
<evidence type="ECO:0000313" key="11">
    <source>
        <dbReference type="EMBL" id="QVV88670.1"/>
    </source>
</evidence>
<protein>
    <recommendedName>
        <fullName evidence="4">cysteine synthase</fullName>
        <ecNumber evidence="4">2.5.1.47</ecNumber>
    </recommendedName>
</protein>
<dbReference type="Gene3D" id="3.40.50.1100">
    <property type="match status" value="2"/>
</dbReference>
<organism evidence="11 12">
    <name type="scientific">Methanospirillum purgamenti</name>
    <dbReference type="NCBI Taxonomy" id="2834276"/>
    <lineage>
        <taxon>Archaea</taxon>
        <taxon>Methanobacteriati</taxon>
        <taxon>Methanobacteriota</taxon>
        <taxon>Stenosarchaea group</taxon>
        <taxon>Methanomicrobia</taxon>
        <taxon>Methanomicrobiales</taxon>
        <taxon>Methanospirillaceae</taxon>
        <taxon>Methanospirillum</taxon>
    </lineage>
</organism>
<evidence type="ECO:0000259" key="10">
    <source>
        <dbReference type="Pfam" id="PF00291"/>
    </source>
</evidence>
<dbReference type="InterPro" id="IPR036052">
    <property type="entry name" value="TrpB-like_PALP_sf"/>
</dbReference>